<dbReference type="EMBL" id="AFBR01000097">
    <property type="protein sequence ID" value="EGG50075.1"/>
    <property type="molecule type" value="Genomic_DNA"/>
</dbReference>
<reference evidence="3 4" key="1">
    <citation type="submission" date="2011-02" db="EMBL/GenBank/DDBJ databases">
        <authorList>
            <person name="Weinstock G."/>
            <person name="Sodergren E."/>
            <person name="Clifton S."/>
            <person name="Fulton L."/>
            <person name="Fulton B."/>
            <person name="Courtney L."/>
            <person name="Fronick C."/>
            <person name="Harrison M."/>
            <person name="Strong C."/>
            <person name="Farmer C."/>
            <person name="Delahaunty K."/>
            <person name="Markovic C."/>
            <person name="Hall O."/>
            <person name="Minx P."/>
            <person name="Tomlinson C."/>
            <person name="Mitreva M."/>
            <person name="Hou S."/>
            <person name="Chen J."/>
            <person name="Wollam A."/>
            <person name="Pepin K.H."/>
            <person name="Johnson M."/>
            <person name="Bhonagiri V."/>
            <person name="Zhang X."/>
            <person name="Suruliraj S."/>
            <person name="Warren W."/>
            <person name="Chinwalla A."/>
            <person name="Mardis E.R."/>
            <person name="Wilson R.K."/>
        </authorList>
    </citation>
    <scope>NUCLEOTIDE SEQUENCE [LARGE SCALE GENOMIC DNA]</scope>
    <source>
        <strain evidence="3 4">YIT 11841</strain>
    </source>
</reference>
<evidence type="ECO:0000259" key="2">
    <source>
        <dbReference type="PROSITE" id="PS50213"/>
    </source>
</evidence>
<dbReference type="OrthoDB" id="1119934at2"/>
<dbReference type="Proteomes" id="UP000005546">
    <property type="component" value="Unassembled WGS sequence"/>
</dbReference>
<evidence type="ECO:0000313" key="3">
    <source>
        <dbReference type="EMBL" id="EGG50075.1"/>
    </source>
</evidence>
<dbReference type="InterPro" id="IPR000782">
    <property type="entry name" value="FAS1_domain"/>
</dbReference>
<comment type="caution">
    <text evidence="3">The sequence shown here is derived from an EMBL/GenBank/DDBJ whole genome shotgun (WGS) entry which is preliminary data.</text>
</comment>
<dbReference type="PROSITE" id="PS51257">
    <property type="entry name" value="PROKAR_LIPOPROTEIN"/>
    <property type="match status" value="1"/>
</dbReference>
<feature type="domain" description="FAS1" evidence="2">
    <location>
        <begin position="41"/>
        <end position="184"/>
    </location>
</feature>
<dbReference type="HOGENOM" id="CLU_025495_0_0_10"/>
<evidence type="ECO:0000256" key="1">
    <source>
        <dbReference type="SAM" id="SignalP"/>
    </source>
</evidence>
<feature type="chain" id="PRO_5003302395" evidence="1">
    <location>
        <begin position="24"/>
        <end position="725"/>
    </location>
</feature>
<dbReference type="PROSITE" id="PS50213">
    <property type="entry name" value="FAS1"/>
    <property type="match status" value="1"/>
</dbReference>
<dbReference type="Gene3D" id="2.30.180.10">
    <property type="entry name" value="FAS1 domain"/>
    <property type="match status" value="1"/>
</dbReference>
<evidence type="ECO:0000313" key="4">
    <source>
        <dbReference type="Proteomes" id="UP000005546"/>
    </source>
</evidence>
<proteinExistence type="predicted"/>
<dbReference type="eggNOG" id="COG2335">
    <property type="taxonomic scope" value="Bacteria"/>
</dbReference>
<name>F3QZ17_9BACT</name>
<keyword evidence="1" id="KW-0732">Signal</keyword>
<keyword evidence="4" id="KW-1185">Reference proteome</keyword>
<sequence>MKHLSRLSKFVCTVLLLAGQANLFTGCNDDIPAESYYTFTGEMMSDFLIEHEDFSLFKRIAERAGKMDFLGSRGSRTFFPATNAGVEAFLKEKGYASVEDIPASFCDTLLRACIIERIMYTYDLPETQQENNELDLPLIFESKGDTLDANQMALTIVNRRAAIINELKNDSVENGVVHPVDRVLVPSTSLGSTLLDEHHEDFQIYYEALRRTGLIDSLYRYRDEEYEQEKGKYAPFTQSMRIGNEDYVAKLPDHRYSGFTLLIVPDKDLYGKYPDRFNESMTMDEKIDALYELAAEKYSGADAEAIFGLNQTVPGSGKTYKELYWNKGSLTHKYNPLNMFLSYHIIDRLFSSTAKLVNTIGIHTAYADPTDWVSTLLDFSTIKLEKVYRPVDPAVEYPSEFYVNHCHASQYNNYERIRGAHLTVPEQENYSLNVAYYYIDDVVAYDPVMRNTVMNTRMRIDFELLWPELTNNNMRLCGNPLKEYNSGDNSEDGTEGGGFNYYLPPGYLKNMSFSENTMFIVKRPIIYWSNYQGDDIAVLGTSYDVTFRLPCVPPGEYELRLGYCALGSRGIGQVYVDGVPQGLPIDMRDKADAPNIGGLYNGWNGVRSEKDGAAGIYTEEELQENARTMKNNGYYSGPKGVYYYFGGSGTTTTPAYDPSKCVIFYNQNDLLRRKICQVQVQPNRHHTIRLRSVLSSATSGGFSLDYMELVPISICGPGGIGEDIY</sequence>
<feature type="signal peptide" evidence="1">
    <location>
        <begin position="1"/>
        <end position="23"/>
    </location>
</feature>
<organism evidence="3 4">
    <name type="scientific">Paraprevotella xylaniphila YIT 11841</name>
    <dbReference type="NCBI Taxonomy" id="762982"/>
    <lineage>
        <taxon>Bacteria</taxon>
        <taxon>Pseudomonadati</taxon>
        <taxon>Bacteroidota</taxon>
        <taxon>Bacteroidia</taxon>
        <taxon>Bacteroidales</taxon>
        <taxon>Prevotellaceae</taxon>
        <taxon>Paraprevotella</taxon>
    </lineage>
</organism>
<dbReference type="STRING" id="762982.HMPREF9442_03463"/>
<gene>
    <name evidence="3" type="ORF">HMPREF9442_03463</name>
</gene>
<dbReference type="AlphaFoldDB" id="F3QZ17"/>
<dbReference type="InterPro" id="IPR036378">
    <property type="entry name" value="FAS1_dom_sf"/>
</dbReference>
<protein>
    <submittedName>
        <fullName evidence="3">Fasciclin domain protein</fullName>
    </submittedName>
</protein>
<accession>F3QZ17</accession>
<dbReference type="SUPFAM" id="SSF82153">
    <property type="entry name" value="FAS1 domain"/>
    <property type="match status" value="1"/>
</dbReference>
<dbReference type="RefSeq" id="WP_008630311.1">
    <property type="nucleotide sequence ID" value="NZ_GL883890.1"/>
</dbReference>